<evidence type="ECO:0000313" key="2">
    <source>
        <dbReference type="Proteomes" id="UP000004217"/>
    </source>
</evidence>
<organism evidence="1 2">
    <name type="scientific">Streptomyces zinciresistens K42</name>
    <dbReference type="NCBI Taxonomy" id="700597"/>
    <lineage>
        <taxon>Bacteria</taxon>
        <taxon>Bacillati</taxon>
        <taxon>Actinomycetota</taxon>
        <taxon>Actinomycetes</taxon>
        <taxon>Kitasatosporales</taxon>
        <taxon>Streptomycetaceae</taxon>
        <taxon>Streptomyces</taxon>
    </lineage>
</organism>
<dbReference type="Proteomes" id="UP000004217">
    <property type="component" value="Unassembled WGS sequence"/>
</dbReference>
<protein>
    <submittedName>
        <fullName evidence="1">Uncharacterized protein</fullName>
    </submittedName>
</protein>
<reference evidence="1 2" key="1">
    <citation type="submission" date="2011-08" db="EMBL/GenBank/DDBJ databases">
        <authorList>
            <person name="Lin Y."/>
            <person name="Hao X."/>
            <person name="Johnstone L."/>
            <person name="Miller S.J."/>
            <person name="Wei G."/>
            <person name="Rensing C."/>
        </authorList>
    </citation>
    <scope>NUCLEOTIDE SEQUENCE [LARGE SCALE GENOMIC DNA]</scope>
    <source>
        <strain evidence="1 2">K42</strain>
    </source>
</reference>
<accession>G2GD15</accession>
<keyword evidence="2" id="KW-1185">Reference proteome</keyword>
<dbReference type="EMBL" id="AGBF01000050">
    <property type="protein sequence ID" value="EGX58613.1"/>
    <property type="molecule type" value="Genomic_DNA"/>
</dbReference>
<dbReference type="AlphaFoldDB" id="G2GD15"/>
<comment type="caution">
    <text evidence="1">The sequence shown here is derived from an EMBL/GenBank/DDBJ whole genome shotgun (WGS) entry which is preliminary data.</text>
</comment>
<evidence type="ECO:0000313" key="1">
    <source>
        <dbReference type="EMBL" id="EGX58613.1"/>
    </source>
</evidence>
<name>G2GD15_9ACTN</name>
<gene>
    <name evidence="1" type="ORF">SZN_16962</name>
</gene>
<proteinExistence type="predicted"/>
<sequence length="33" mass="3506">MSQIRHRAGRTATAAVTLLTAAYVVEHGKLSPV</sequence>